<keyword evidence="6 7" id="KW-0472">Membrane</keyword>
<dbReference type="EMBL" id="SELW01000553">
    <property type="protein sequence ID" value="TID21187.1"/>
    <property type="molecule type" value="Genomic_DNA"/>
</dbReference>
<dbReference type="GO" id="GO:0006950">
    <property type="term" value="P:response to stress"/>
    <property type="evidence" value="ECO:0007669"/>
    <property type="project" value="UniProtKB-ARBA"/>
</dbReference>
<feature type="transmembrane region" description="Helical" evidence="7">
    <location>
        <begin position="18"/>
        <end position="35"/>
    </location>
</feature>
<evidence type="ECO:0000256" key="8">
    <source>
        <dbReference type="SAM" id="Coils"/>
    </source>
</evidence>
<gene>
    <name evidence="9" type="ORF">CANINC_003467</name>
</gene>
<evidence type="ECO:0000313" key="10">
    <source>
        <dbReference type="Proteomes" id="UP000307173"/>
    </source>
</evidence>
<organism evidence="9 10">
    <name type="scientific">Pichia inconspicua</name>
    <dbReference type="NCBI Taxonomy" id="52247"/>
    <lineage>
        <taxon>Eukaryota</taxon>
        <taxon>Fungi</taxon>
        <taxon>Dikarya</taxon>
        <taxon>Ascomycota</taxon>
        <taxon>Saccharomycotina</taxon>
        <taxon>Pichiomycetes</taxon>
        <taxon>Pichiales</taxon>
        <taxon>Pichiaceae</taxon>
        <taxon>Pichia</taxon>
    </lineage>
</organism>
<keyword evidence="8" id="KW-0175">Coiled coil</keyword>
<feature type="transmembrane region" description="Helical" evidence="7">
    <location>
        <begin position="170"/>
        <end position="187"/>
    </location>
</feature>
<evidence type="ECO:0000256" key="2">
    <source>
        <dbReference type="ARBA" id="ARBA00008917"/>
    </source>
</evidence>
<dbReference type="GO" id="GO:0005789">
    <property type="term" value="C:endoplasmic reticulum membrane"/>
    <property type="evidence" value="ECO:0007669"/>
    <property type="project" value="UniProtKB-SubCell"/>
</dbReference>
<dbReference type="AlphaFoldDB" id="A0A4T0X051"/>
<keyword evidence="10" id="KW-1185">Reference proteome</keyword>
<comment type="caution">
    <text evidence="7">Lacks conserved residue(s) required for the propagation of feature annotation.</text>
</comment>
<accession>A0A4T0X051</accession>
<protein>
    <recommendedName>
        <fullName evidence="7">Derlin</fullName>
    </recommendedName>
</protein>
<comment type="caution">
    <text evidence="9">The sequence shown here is derived from an EMBL/GenBank/DDBJ whole genome shotgun (WGS) entry which is preliminary data.</text>
</comment>
<dbReference type="OrthoDB" id="1716531at2759"/>
<feature type="coiled-coil region" evidence="8">
    <location>
        <begin position="210"/>
        <end position="239"/>
    </location>
</feature>
<reference evidence="9 10" key="1">
    <citation type="journal article" date="2019" name="Front. Genet.">
        <title>Whole-Genome Sequencing of the Opportunistic Yeast Pathogen Candida inconspicua Uncovers Its Hybrid Origin.</title>
        <authorList>
            <person name="Mixao V."/>
            <person name="Hansen A.P."/>
            <person name="Saus E."/>
            <person name="Boekhout T."/>
            <person name="Lass-Florl C."/>
            <person name="Gabaldon T."/>
        </authorList>
    </citation>
    <scope>NUCLEOTIDE SEQUENCE [LARGE SCALE GENOMIC DNA]</scope>
    <source>
        <strain evidence="9 10">CBS 180</strain>
    </source>
</reference>
<name>A0A4T0X051_9ASCO</name>
<keyword evidence="4 7" id="KW-0256">Endoplasmic reticulum</keyword>
<evidence type="ECO:0000256" key="5">
    <source>
        <dbReference type="ARBA" id="ARBA00022989"/>
    </source>
</evidence>
<keyword evidence="5 7" id="KW-1133">Transmembrane helix</keyword>
<dbReference type="PANTHER" id="PTHR11009">
    <property type="entry name" value="DER1-LIKE PROTEIN, DERLIN"/>
    <property type="match status" value="1"/>
</dbReference>
<dbReference type="InterPro" id="IPR007599">
    <property type="entry name" value="DER1"/>
</dbReference>
<dbReference type="STRING" id="52247.A0A4T0X051"/>
<feature type="transmembrane region" description="Helical" evidence="7">
    <location>
        <begin position="94"/>
        <end position="119"/>
    </location>
</feature>
<evidence type="ECO:0000256" key="3">
    <source>
        <dbReference type="ARBA" id="ARBA00022692"/>
    </source>
</evidence>
<sequence>MDGVAQEWIQTLPPVTRSYVVASAALATVDYLGYLKLSDILMSKNNAFNSDTLWRIPLNILYNGPLSIDFATRLYFFSRYSLWLETSVNSSRNFLWMIFILVIMINLYSILVTNLALFGPTLKDVLLYIWTKKNTDVEVSFIFFTVKGDWIPWISVFSDMAFMGYYDSKVLPIKLAGIIIGHIFWFIDTQIPILHKCQSPFTPIWELKLLKNLIENGGQQEQEQQEQEQQEQLNILHTQQEEQHEDIEEHIQLENNSMTEEFDDHEISQFMNESDFQRETFDTLRNRNH</sequence>
<comment type="subcellular location">
    <subcellularLocation>
        <location evidence="1 7">Endoplasmic reticulum membrane</location>
        <topology evidence="1 7">Multi-pass membrane protein</topology>
    </subcellularLocation>
</comment>
<comment type="function">
    <text evidence="7">May be involved in the degradation of misfolded endoplasmic reticulum (ER) luminal proteins.</text>
</comment>
<dbReference type="Pfam" id="PF04511">
    <property type="entry name" value="DER1"/>
    <property type="match status" value="1"/>
</dbReference>
<evidence type="ECO:0000256" key="4">
    <source>
        <dbReference type="ARBA" id="ARBA00022824"/>
    </source>
</evidence>
<comment type="similarity">
    <text evidence="2 7">Belongs to the derlin family.</text>
</comment>
<evidence type="ECO:0000256" key="6">
    <source>
        <dbReference type="ARBA" id="ARBA00023136"/>
    </source>
</evidence>
<dbReference type="Proteomes" id="UP000307173">
    <property type="component" value="Unassembled WGS sequence"/>
</dbReference>
<proteinExistence type="inferred from homology"/>
<evidence type="ECO:0000256" key="1">
    <source>
        <dbReference type="ARBA" id="ARBA00004477"/>
    </source>
</evidence>
<keyword evidence="3 7" id="KW-0812">Transmembrane</keyword>
<evidence type="ECO:0000313" key="9">
    <source>
        <dbReference type="EMBL" id="TID21187.1"/>
    </source>
</evidence>
<evidence type="ECO:0000256" key="7">
    <source>
        <dbReference type="RuleBase" id="RU363059"/>
    </source>
</evidence>